<dbReference type="InterPro" id="IPR009339">
    <property type="entry name" value="DUF998"/>
</dbReference>
<feature type="region of interest" description="Disordered" evidence="1">
    <location>
        <begin position="1"/>
        <end position="21"/>
    </location>
</feature>
<feature type="transmembrane region" description="Helical" evidence="2">
    <location>
        <begin position="175"/>
        <end position="194"/>
    </location>
</feature>
<dbReference type="Pfam" id="PF06197">
    <property type="entry name" value="DUF998"/>
    <property type="match status" value="1"/>
</dbReference>
<gene>
    <name evidence="3" type="ORF">SM116_02305</name>
</gene>
<feature type="transmembrane region" description="Helical" evidence="2">
    <location>
        <begin position="110"/>
        <end position="132"/>
    </location>
</feature>
<dbReference type="EMBL" id="CP139368">
    <property type="protein sequence ID" value="WPR90139.1"/>
    <property type="molecule type" value="Genomic_DNA"/>
</dbReference>
<evidence type="ECO:0000256" key="2">
    <source>
        <dbReference type="SAM" id="Phobius"/>
    </source>
</evidence>
<keyword evidence="2" id="KW-0812">Transmembrane</keyword>
<protein>
    <submittedName>
        <fullName evidence="3">DUF998 domain-containing protein</fullName>
    </submittedName>
</protein>
<feature type="transmembrane region" description="Helical" evidence="2">
    <location>
        <begin position="41"/>
        <end position="63"/>
    </location>
</feature>
<keyword evidence="2" id="KW-0472">Membrane</keyword>
<feature type="transmembrane region" description="Helical" evidence="2">
    <location>
        <begin position="337"/>
        <end position="354"/>
    </location>
</feature>
<feature type="transmembrane region" description="Helical" evidence="2">
    <location>
        <begin position="307"/>
        <end position="331"/>
    </location>
</feature>
<sequence>MPEIAASSTESEDAAPPASAARAATAEFGPPTVGSLRSREALAMGLGAVAFVVAALVSVPALHLQPVPIAGRGSLGQFVALASAIVAMASFVLGRFVLRDRSRRVGVLDLVDVLAIAIALGVIALLTWALLANLLSRAFIGAEVFAIPSLLLAGVTAALTAYAAFLVGTELDLQLLAFILAMFLVEGVLAAMLTSADKGWWKENLSALGMTDDVSALAFNSTLIIAGVIVTTLSRHATHDIETSSRAAARWVRGLLITVGVFLACVGIFPVDRFFAVHNTVATGMAVAYCVLVVGLRFWIPGLQRAFIYLGWVFLAVVVVLGVFFAIGYYTLTAVELVAAMLIFSWIILFLRNISALQKDTRAAA</sequence>
<feature type="transmembrane region" description="Helical" evidence="2">
    <location>
        <begin position="214"/>
        <end position="233"/>
    </location>
</feature>
<keyword evidence="2" id="KW-1133">Transmembrane helix</keyword>
<dbReference type="Proteomes" id="UP001323798">
    <property type="component" value="Chromosome"/>
</dbReference>
<evidence type="ECO:0000313" key="4">
    <source>
        <dbReference type="Proteomes" id="UP001323798"/>
    </source>
</evidence>
<dbReference type="RefSeq" id="WP_320942852.1">
    <property type="nucleotide sequence ID" value="NZ_BAABEU010000003.1"/>
</dbReference>
<organism evidence="3 4">
    <name type="scientific">Microbacterium rhizosphaerae</name>
    <dbReference type="NCBI Taxonomy" id="1678237"/>
    <lineage>
        <taxon>Bacteria</taxon>
        <taxon>Bacillati</taxon>
        <taxon>Actinomycetota</taxon>
        <taxon>Actinomycetes</taxon>
        <taxon>Micrococcales</taxon>
        <taxon>Microbacteriaceae</taxon>
        <taxon>Microbacterium</taxon>
    </lineage>
</organism>
<feature type="transmembrane region" description="Helical" evidence="2">
    <location>
        <begin position="281"/>
        <end position="300"/>
    </location>
</feature>
<reference evidence="3 4" key="1">
    <citation type="submission" date="2023-11" db="EMBL/GenBank/DDBJ databases">
        <title>Genome sequence of Microbacterium rhizosphaerae KACC 19337.</title>
        <authorList>
            <person name="Choi H."/>
            <person name="Kim S."/>
            <person name="Kim Y."/>
            <person name="Kwon S.-W."/>
            <person name="Heo J."/>
        </authorList>
    </citation>
    <scope>NUCLEOTIDE SEQUENCE [LARGE SCALE GENOMIC DNA]</scope>
    <source>
        <strain evidence="3 4">KACC 19337</strain>
    </source>
</reference>
<proteinExistence type="predicted"/>
<feature type="transmembrane region" description="Helical" evidence="2">
    <location>
        <begin position="75"/>
        <end position="98"/>
    </location>
</feature>
<accession>A0ABZ0SPG6</accession>
<evidence type="ECO:0000313" key="3">
    <source>
        <dbReference type="EMBL" id="WPR90139.1"/>
    </source>
</evidence>
<feature type="transmembrane region" description="Helical" evidence="2">
    <location>
        <begin position="254"/>
        <end position="275"/>
    </location>
</feature>
<evidence type="ECO:0000256" key="1">
    <source>
        <dbReference type="SAM" id="MobiDB-lite"/>
    </source>
</evidence>
<name>A0ABZ0SPG6_9MICO</name>
<feature type="transmembrane region" description="Helical" evidence="2">
    <location>
        <begin position="144"/>
        <end position="168"/>
    </location>
</feature>
<keyword evidence="4" id="KW-1185">Reference proteome</keyword>